<dbReference type="PROSITE" id="PS50958">
    <property type="entry name" value="SMB_2"/>
    <property type="match status" value="1"/>
</dbReference>
<keyword evidence="1" id="KW-1015">Disulfide bond</keyword>
<keyword evidence="2" id="KW-0732">Signal</keyword>
<feature type="chain" id="PRO_5028155427" evidence="2">
    <location>
        <begin position="17"/>
        <end position="141"/>
    </location>
</feature>
<gene>
    <name evidence="5" type="primary">LOC110311181</name>
</gene>
<accession>A0A6P5R5F4</accession>
<evidence type="ECO:0000256" key="1">
    <source>
        <dbReference type="ARBA" id="ARBA00023157"/>
    </source>
</evidence>
<dbReference type="KEGG" id="mcal:110311181"/>
<sequence>MLFAFLLLLWLGPVIPNQKAGSCSQPQPLCCPGEDYGCKRGNCYCDKFCRVLSDCCPDHGTLCNSSDLHAGSLPPMAQLDVVIHRAFHTPKMVLQMVLRTERPLDSARNNQDLVQNVVLQLLQGLSRRPLSVTVKGIKRRA</sequence>
<protein>
    <submittedName>
        <fullName evidence="5">Uncharacterized protein LOC110311181</fullName>
    </submittedName>
</protein>
<dbReference type="AlphaFoldDB" id="A0A6P5R5F4"/>
<keyword evidence="4" id="KW-1185">Reference proteome</keyword>
<name>A0A6P5R5F4_MUSCR</name>
<dbReference type="GeneID" id="110311181"/>
<dbReference type="InterPro" id="IPR001212">
    <property type="entry name" value="Somatomedin_B_dom"/>
</dbReference>
<evidence type="ECO:0000313" key="4">
    <source>
        <dbReference type="Proteomes" id="UP000515126"/>
    </source>
</evidence>
<feature type="domain" description="SMB" evidence="3">
    <location>
        <begin position="19"/>
        <end position="67"/>
    </location>
</feature>
<evidence type="ECO:0000259" key="3">
    <source>
        <dbReference type="PROSITE" id="PS50958"/>
    </source>
</evidence>
<evidence type="ECO:0000313" key="5">
    <source>
        <dbReference type="RefSeq" id="XP_021040080.1"/>
    </source>
</evidence>
<evidence type="ECO:0000256" key="2">
    <source>
        <dbReference type="SAM" id="SignalP"/>
    </source>
</evidence>
<reference evidence="5" key="1">
    <citation type="submission" date="2025-08" db="UniProtKB">
        <authorList>
            <consortium name="RefSeq"/>
        </authorList>
    </citation>
    <scope>IDENTIFICATION</scope>
</reference>
<feature type="signal peptide" evidence="2">
    <location>
        <begin position="1"/>
        <end position="16"/>
    </location>
</feature>
<dbReference type="Proteomes" id="UP000515126">
    <property type="component" value="Chromosome 16"/>
</dbReference>
<organism evidence="4 5">
    <name type="scientific">Mus caroli</name>
    <name type="common">Ryukyu mouse</name>
    <name type="synonym">Ricefield mouse</name>
    <dbReference type="NCBI Taxonomy" id="10089"/>
    <lineage>
        <taxon>Eukaryota</taxon>
        <taxon>Metazoa</taxon>
        <taxon>Chordata</taxon>
        <taxon>Craniata</taxon>
        <taxon>Vertebrata</taxon>
        <taxon>Euteleostomi</taxon>
        <taxon>Mammalia</taxon>
        <taxon>Eutheria</taxon>
        <taxon>Euarchontoglires</taxon>
        <taxon>Glires</taxon>
        <taxon>Rodentia</taxon>
        <taxon>Myomorpha</taxon>
        <taxon>Muroidea</taxon>
        <taxon>Muridae</taxon>
        <taxon>Murinae</taxon>
        <taxon>Mus</taxon>
        <taxon>Mus</taxon>
    </lineage>
</organism>
<dbReference type="RefSeq" id="XP_021040080.1">
    <property type="nucleotide sequence ID" value="XM_021184421.1"/>
</dbReference>
<proteinExistence type="predicted"/>